<comment type="caution">
    <text evidence="18">The sequence shown here is derived from an EMBL/GenBank/DDBJ whole genome shotgun (WGS) entry which is preliminary data.</text>
</comment>
<comment type="pathway">
    <text evidence="4 16">Cell wall biogenesis; peptidoglycan biosynthesis.</text>
</comment>
<evidence type="ECO:0000256" key="10">
    <source>
        <dbReference type="ARBA" id="ARBA00022960"/>
    </source>
</evidence>
<dbReference type="GO" id="GO:0009252">
    <property type="term" value="P:peptidoglycan biosynthetic process"/>
    <property type="evidence" value="ECO:0007669"/>
    <property type="project" value="UniProtKB-UniRule"/>
</dbReference>
<dbReference type="Proteomes" id="UP000034212">
    <property type="component" value="Unassembled WGS sequence"/>
</dbReference>
<comment type="subcellular location">
    <subcellularLocation>
        <location evidence="3 16">Cytoplasm</location>
    </subcellularLocation>
</comment>
<dbReference type="PANTHER" id="PTHR21071">
    <property type="entry name" value="UDP-N-ACETYLENOLPYRUVOYLGLUCOSAMINE REDUCTASE"/>
    <property type="match status" value="1"/>
</dbReference>
<dbReference type="UniPathway" id="UPA00219"/>
<dbReference type="Gene3D" id="3.30.465.10">
    <property type="match status" value="1"/>
</dbReference>
<keyword evidence="13 16" id="KW-0131">Cell cycle</keyword>
<dbReference type="InterPro" id="IPR011601">
    <property type="entry name" value="MurB_C"/>
</dbReference>
<gene>
    <name evidence="16" type="primary">murB</name>
    <name evidence="18" type="ORF">UY08_C0018G0006</name>
</gene>
<dbReference type="PANTHER" id="PTHR21071:SF4">
    <property type="entry name" value="UDP-N-ACETYLENOLPYRUVOYLGLUCOSAMINE REDUCTASE"/>
    <property type="match status" value="1"/>
</dbReference>
<keyword evidence="9 16" id="KW-0521">NADP</keyword>
<dbReference type="InterPro" id="IPR016167">
    <property type="entry name" value="FAD-bd_PCMH_sub1"/>
</dbReference>
<dbReference type="GO" id="GO:0008762">
    <property type="term" value="F:UDP-N-acetylmuramate dehydrogenase activity"/>
    <property type="evidence" value="ECO:0007669"/>
    <property type="project" value="UniProtKB-UniRule"/>
</dbReference>
<keyword evidence="14 16" id="KW-0961">Cell wall biogenesis/degradation</keyword>
<organism evidence="18 19">
    <name type="scientific">Candidatus Gottesmanbacteria bacterium GW2011_GWA1_47_8</name>
    <dbReference type="NCBI Taxonomy" id="1618438"/>
    <lineage>
        <taxon>Bacteria</taxon>
        <taxon>Candidatus Gottesmaniibacteriota</taxon>
    </lineage>
</organism>
<dbReference type="InterPro" id="IPR006094">
    <property type="entry name" value="Oxid_FAD_bind_N"/>
</dbReference>
<comment type="catalytic activity">
    <reaction evidence="15 16">
        <text>UDP-N-acetyl-alpha-D-muramate + NADP(+) = UDP-N-acetyl-3-O-(1-carboxyvinyl)-alpha-D-glucosamine + NADPH + H(+)</text>
        <dbReference type="Rhea" id="RHEA:12248"/>
        <dbReference type="ChEBI" id="CHEBI:15378"/>
        <dbReference type="ChEBI" id="CHEBI:57783"/>
        <dbReference type="ChEBI" id="CHEBI:58349"/>
        <dbReference type="ChEBI" id="CHEBI:68483"/>
        <dbReference type="ChEBI" id="CHEBI:70757"/>
        <dbReference type="EC" id="1.3.1.98"/>
    </reaction>
</comment>
<evidence type="ECO:0000256" key="11">
    <source>
        <dbReference type="ARBA" id="ARBA00022984"/>
    </source>
</evidence>
<comment type="function">
    <text evidence="2 16">Cell wall formation.</text>
</comment>
<dbReference type="SUPFAM" id="SSF56176">
    <property type="entry name" value="FAD-binding/transporter-associated domain-like"/>
    <property type="match status" value="1"/>
</dbReference>
<keyword evidence="6 16" id="KW-0132">Cell division</keyword>
<reference evidence="18 19" key="1">
    <citation type="journal article" date="2015" name="Nature">
        <title>rRNA introns, odd ribosomes, and small enigmatic genomes across a large radiation of phyla.</title>
        <authorList>
            <person name="Brown C.T."/>
            <person name="Hug L.A."/>
            <person name="Thomas B.C."/>
            <person name="Sharon I."/>
            <person name="Castelle C.J."/>
            <person name="Singh A."/>
            <person name="Wilkins M.J."/>
            <person name="Williams K.H."/>
            <person name="Banfield J.F."/>
        </authorList>
    </citation>
    <scope>NUCLEOTIDE SEQUENCE [LARGE SCALE GENOMIC DNA]</scope>
</reference>
<feature type="active site" evidence="16">
    <location>
        <position position="317"/>
    </location>
</feature>
<evidence type="ECO:0000256" key="6">
    <source>
        <dbReference type="ARBA" id="ARBA00022618"/>
    </source>
</evidence>
<evidence type="ECO:0000256" key="8">
    <source>
        <dbReference type="ARBA" id="ARBA00022827"/>
    </source>
</evidence>
<dbReference type="Gene3D" id="3.30.43.10">
    <property type="entry name" value="Uridine Diphospho-n-acetylenolpyruvylglucosamine Reductase, domain 2"/>
    <property type="match status" value="1"/>
</dbReference>
<keyword evidence="8 16" id="KW-0274">FAD</keyword>
<evidence type="ECO:0000256" key="1">
    <source>
        <dbReference type="ARBA" id="ARBA00001974"/>
    </source>
</evidence>
<dbReference type="InterPro" id="IPR003170">
    <property type="entry name" value="MurB"/>
</dbReference>
<evidence type="ECO:0000256" key="15">
    <source>
        <dbReference type="ARBA" id="ARBA00048914"/>
    </source>
</evidence>
<sequence>MNLEKLKTILGERVKKNEPMAHHTTFKIGGPADLFCDAKTTEELVRFILSARKLDVPAFILGGGSNILVGDGGIRGLVVKNSTEKIVIAGVKGAYKSGVQAGTVFVQADSGVEMNKLVRFTIEEGLAGLEAQLGLPGTVGGAMYMNSKWTHPVGYVGDCVYQATIITVKNEVKVVSQSYFNFGYDQSSLQTNGDIVLSVVFRLKQGNKKELWNVANQSMVYRHETQPQGIKSPGCTFRNVSKADALRVPTPNQTTSAGYLVDHAGLKGLSHGDAQISPVHANFIINRAKANASDVVYLIEQARKKVKEQFGVTLTEEIVRVGEF</sequence>
<dbReference type="EC" id="1.3.1.98" evidence="16"/>
<evidence type="ECO:0000256" key="16">
    <source>
        <dbReference type="HAMAP-Rule" id="MF_00037"/>
    </source>
</evidence>
<evidence type="ECO:0000256" key="4">
    <source>
        <dbReference type="ARBA" id="ARBA00004752"/>
    </source>
</evidence>
<dbReference type="Pfam" id="PF02873">
    <property type="entry name" value="MurB_C"/>
    <property type="match status" value="1"/>
</dbReference>
<dbReference type="NCBIfam" id="NF010480">
    <property type="entry name" value="PRK13905.1"/>
    <property type="match status" value="1"/>
</dbReference>
<feature type="active site" description="Proton donor" evidence="16">
    <location>
        <position position="235"/>
    </location>
</feature>
<dbReference type="Pfam" id="PF01565">
    <property type="entry name" value="FAD_binding_4"/>
    <property type="match status" value="1"/>
</dbReference>
<evidence type="ECO:0000256" key="12">
    <source>
        <dbReference type="ARBA" id="ARBA00023002"/>
    </source>
</evidence>
<comment type="caution">
    <text evidence="16">Lacks conserved residue(s) required for the propagation of feature annotation.</text>
</comment>
<keyword evidence="10 16" id="KW-0133">Cell shape</keyword>
<feature type="domain" description="FAD-binding PCMH-type" evidence="17">
    <location>
        <begin position="27"/>
        <end position="206"/>
    </location>
</feature>
<keyword evidence="12 16" id="KW-0560">Oxidoreductase</keyword>
<dbReference type="GO" id="GO:0005829">
    <property type="term" value="C:cytosol"/>
    <property type="evidence" value="ECO:0007669"/>
    <property type="project" value="TreeGrafter"/>
</dbReference>
<dbReference type="InterPro" id="IPR036318">
    <property type="entry name" value="FAD-bd_PCMH-like_sf"/>
</dbReference>
<accession>A0A0G1VQP8</accession>
<dbReference type="InterPro" id="IPR016169">
    <property type="entry name" value="FAD-bd_PCMH_sub2"/>
</dbReference>
<dbReference type="GO" id="GO:0071555">
    <property type="term" value="P:cell wall organization"/>
    <property type="evidence" value="ECO:0007669"/>
    <property type="project" value="UniProtKB-KW"/>
</dbReference>
<dbReference type="GO" id="GO:0051301">
    <property type="term" value="P:cell division"/>
    <property type="evidence" value="ECO:0007669"/>
    <property type="project" value="UniProtKB-KW"/>
</dbReference>
<dbReference type="AlphaFoldDB" id="A0A0G1VQP8"/>
<comment type="cofactor">
    <cofactor evidence="1 16">
        <name>FAD</name>
        <dbReference type="ChEBI" id="CHEBI:57692"/>
    </cofactor>
</comment>
<dbReference type="HAMAP" id="MF_00037">
    <property type="entry name" value="MurB"/>
    <property type="match status" value="1"/>
</dbReference>
<evidence type="ECO:0000313" key="18">
    <source>
        <dbReference type="EMBL" id="KKU80523.1"/>
    </source>
</evidence>
<dbReference type="PROSITE" id="PS51387">
    <property type="entry name" value="FAD_PCMH"/>
    <property type="match status" value="1"/>
</dbReference>
<dbReference type="PATRIC" id="fig|1618438.3.peg.343"/>
<dbReference type="GO" id="GO:0071949">
    <property type="term" value="F:FAD binding"/>
    <property type="evidence" value="ECO:0007669"/>
    <property type="project" value="InterPro"/>
</dbReference>
<evidence type="ECO:0000256" key="13">
    <source>
        <dbReference type="ARBA" id="ARBA00023306"/>
    </source>
</evidence>
<dbReference type="EMBL" id="LCOQ01000018">
    <property type="protein sequence ID" value="KKU80523.1"/>
    <property type="molecule type" value="Genomic_DNA"/>
</dbReference>
<dbReference type="InterPro" id="IPR036635">
    <property type="entry name" value="MurB_C_sf"/>
</dbReference>
<name>A0A0G1VQP8_9BACT</name>
<evidence type="ECO:0000256" key="3">
    <source>
        <dbReference type="ARBA" id="ARBA00004496"/>
    </source>
</evidence>
<proteinExistence type="inferred from homology"/>
<protein>
    <recommendedName>
        <fullName evidence="16">UDP-N-acetylenolpyruvoylglucosamine reductase</fullName>
        <ecNumber evidence="16">1.3.1.98</ecNumber>
    </recommendedName>
    <alternativeName>
        <fullName evidence="16">UDP-N-acetylmuramate dehydrogenase</fullName>
    </alternativeName>
</protein>
<evidence type="ECO:0000256" key="7">
    <source>
        <dbReference type="ARBA" id="ARBA00022630"/>
    </source>
</evidence>
<evidence type="ECO:0000256" key="2">
    <source>
        <dbReference type="ARBA" id="ARBA00003921"/>
    </source>
</evidence>
<keyword evidence="11 16" id="KW-0573">Peptidoglycan synthesis</keyword>
<evidence type="ECO:0000256" key="9">
    <source>
        <dbReference type="ARBA" id="ARBA00022857"/>
    </source>
</evidence>
<dbReference type="SUPFAM" id="SSF56194">
    <property type="entry name" value="Uridine diphospho-N-Acetylenolpyruvylglucosamine reductase, MurB, C-terminal domain"/>
    <property type="match status" value="1"/>
</dbReference>
<dbReference type="InterPro" id="IPR016166">
    <property type="entry name" value="FAD-bd_PCMH"/>
</dbReference>
<comment type="similarity">
    <text evidence="16">Belongs to the MurB family.</text>
</comment>
<keyword evidence="5 16" id="KW-0963">Cytoplasm</keyword>
<evidence type="ECO:0000313" key="19">
    <source>
        <dbReference type="Proteomes" id="UP000034212"/>
    </source>
</evidence>
<dbReference type="Gene3D" id="3.90.78.10">
    <property type="entry name" value="UDP-N-acetylenolpyruvoylglucosamine reductase, C-terminal domain"/>
    <property type="match status" value="1"/>
</dbReference>
<evidence type="ECO:0000256" key="5">
    <source>
        <dbReference type="ARBA" id="ARBA00022490"/>
    </source>
</evidence>
<evidence type="ECO:0000256" key="14">
    <source>
        <dbReference type="ARBA" id="ARBA00023316"/>
    </source>
</evidence>
<keyword evidence="7 16" id="KW-0285">Flavoprotein</keyword>
<dbReference type="GO" id="GO:0008360">
    <property type="term" value="P:regulation of cell shape"/>
    <property type="evidence" value="ECO:0007669"/>
    <property type="project" value="UniProtKB-KW"/>
</dbReference>
<evidence type="ECO:0000259" key="17">
    <source>
        <dbReference type="PROSITE" id="PS51387"/>
    </source>
</evidence>
<dbReference type="NCBIfam" id="TIGR00179">
    <property type="entry name" value="murB"/>
    <property type="match status" value="1"/>
</dbReference>